<reference evidence="1" key="1">
    <citation type="submission" date="2018-02" db="EMBL/GenBank/DDBJ databases">
        <title>Rhizophora mucronata_Transcriptome.</title>
        <authorList>
            <person name="Meera S.P."/>
            <person name="Sreeshan A."/>
            <person name="Augustine A."/>
        </authorList>
    </citation>
    <scope>NUCLEOTIDE SEQUENCE</scope>
    <source>
        <tissue evidence="1">Leaf</tissue>
    </source>
</reference>
<sequence length="44" mass="5224">MVMNFLSSSILIAYSAISYCCWLQFKIRFLQTHNLSFLILKTYD</sequence>
<dbReference type="AlphaFoldDB" id="A0A2P2IXV6"/>
<proteinExistence type="predicted"/>
<accession>A0A2P2IXV6</accession>
<organism evidence="1">
    <name type="scientific">Rhizophora mucronata</name>
    <name type="common">Asiatic mangrove</name>
    <dbReference type="NCBI Taxonomy" id="61149"/>
    <lineage>
        <taxon>Eukaryota</taxon>
        <taxon>Viridiplantae</taxon>
        <taxon>Streptophyta</taxon>
        <taxon>Embryophyta</taxon>
        <taxon>Tracheophyta</taxon>
        <taxon>Spermatophyta</taxon>
        <taxon>Magnoliopsida</taxon>
        <taxon>eudicotyledons</taxon>
        <taxon>Gunneridae</taxon>
        <taxon>Pentapetalae</taxon>
        <taxon>rosids</taxon>
        <taxon>fabids</taxon>
        <taxon>Malpighiales</taxon>
        <taxon>Rhizophoraceae</taxon>
        <taxon>Rhizophora</taxon>
    </lineage>
</organism>
<evidence type="ECO:0000313" key="1">
    <source>
        <dbReference type="EMBL" id="MBW86041.1"/>
    </source>
</evidence>
<name>A0A2P2IXV6_RHIMU</name>
<protein>
    <submittedName>
        <fullName evidence="1">Uncharacterized protein</fullName>
    </submittedName>
</protein>
<dbReference type="EMBL" id="GGEC01005558">
    <property type="protein sequence ID" value="MBW86041.1"/>
    <property type="molecule type" value="Transcribed_RNA"/>
</dbReference>